<keyword evidence="1" id="KW-0175">Coiled coil</keyword>
<gene>
    <name evidence="4" type="ORF">GCM10009544_33910</name>
</gene>
<comment type="caution">
    <text evidence="4">The sequence shown here is derived from an EMBL/GenBank/DDBJ whole genome shotgun (WGS) entry which is preliminary data.</text>
</comment>
<accession>A0ABN1A6T5</accession>
<name>A0ABN1A6T5_9ACTN</name>
<evidence type="ECO:0000256" key="1">
    <source>
        <dbReference type="SAM" id="Coils"/>
    </source>
</evidence>
<feature type="chain" id="PRO_5046256920" description="Secreted protein" evidence="3">
    <location>
        <begin position="24"/>
        <end position="126"/>
    </location>
</feature>
<dbReference type="RefSeq" id="WP_344091273.1">
    <property type="nucleotide sequence ID" value="NZ_BAAAHB010000034.1"/>
</dbReference>
<sequence length="126" mass="13295">MSVRRHRTTAVTAAALVALAVPAVVGCDAAQKAFDCARVALQITQDVDALERDLSNADTAEKALDSLEAESRKLKAKTDDKSVQRALDHLQTAADNVSASLRDGKRPDLTPVKDAAGELTNVCKPG</sequence>
<dbReference type="Proteomes" id="UP001499895">
    <property type="component" value="Unassembled WGS sequence"/>
</dbReference>
<evidence type="ECO:0000313" key="5">
    <source>
        <dbReference type="Proteomes" id="UP001499895"/>
    </source>
</evidence>
<keyword evidence="5" id="KW-1185">Reference proteome</keyword>
<evidence type="ECO:0000256" key="3">
    <source>
        <dbReference type="SAM" id="SignalP"/>
    </source>
</evidence>
<dbReference type="EMBL" id="BAAAHB010000034">
    <property type="protein sequence ID" value="GAA0468884.1"/>
    <property type="molecule type" value="Genomic_DNA"/>
</dbReference>
<feature type="signal peptide" evidence="3">
    <location>
        <begin position="1"/>
        <end position="23"/>
    </location>
</feature>
<evidence type="ECO:0008006" key="6">
    <source>
        <dbReference type="Google" id="ProtNLM"/>
    </source>
</evidence>
<protein>
    <recommendedName>
        <fullName evidence="6">Secreted protein</fullName>
    </recommendedName>
</protein>
<evidence type="ECO:0000313" key="4">
    <source>
        <dbReference type="EMBL" id="GAA0468884.1"/>
    </source>
</evidence>
<organism evidence="4 5">
    <name type="scientific">Streptomyces stramineus</name>
    <dbReference type="NCBI Taxonomy" id="173861"/>
    <lineage>
        <taxon>Bacteria</taxon>
        <taxon>Bacillati</taxon>
        <taxon>Actinomycetota</taxon>
        <taxon>Actinomycetes</taxon>
        <taxon>Kitasatosporales</taxon>
        <taxon>Streptomycetaceae</taxon>
        <taxon>Streptomyces</taxon>
    </lineage>
</organism>
<keyword evidence="3" id="KW-0732">Signal</keyword>
<reference evidence="4 5" key="1">
    <citation type="journal article" date="2019" name="Int. J. Syst. Evol. Microbiol.">
        <title>The Global Catalogue of Microorganisms (GCM) 10K type strain sequencing project: providing services to taxonomists for standard genome sequencing and annotation.</title>
        <authorList>
            <consortium name="The Broad Institute Genomics Platform"/>
            <consortium name="The Broad Institute Genome Sequencing Center for Infectious Disease"/>
            <person name="Wu L."/>
            <person name="Ma J."/>
        </authorList>
    </citation>
    <scope>NUCLEOTIDE SEQUENCE [LARGE SCALE GENOMIC DNA]</scope>
    <source>
        <strain evidence="4 5">JCM 10649</strain>
    </source>
</reference>
<feature type="coiled-coil region" evidence="1">
    <location>
        <begin position="50"/>
        <end position="77"/>
    </location>
</feature>
<proteinExistence type="predicted"/>
<dbReference type="PROSITE" id="PS51257">
    <property type="entry name" value="PROKAR_LIPOPROTEIN"/>
    <property type="match status" value="1"/>
</dbReference>
<evidence type="ECO:0000256" key="2">
    <source>
        <dbReference type="SAM" id="MobiDB-lite"/>
    </source>
</evidence>
<feature type="region of interest" description="Disordered" evidence="2">
    <location>
        <begin position="97"/>
        <end position="126"/>
    </location>
</feature>